<protein>
    <submittedName>
        <fullName evidence="2">Uncharacterized protein</fullName>
    </submittedName>
</protein>
<reference evidence="2 3" key="1">
    <citation type="submission" date="2019-03" db="EMBL/GenBank/DDBJ databases">
        <title>First draft genome of Liparis tanakae, snailfish: a comprehensive survey of snailfish specific genes.</title>
        <authorList>
            <person name="Kim W."/>
            <person name="Song I."/>
            <person name="Jeong J.-H."/>
            <person name="Kim D."/>
            <person name="Kim S."/>
            <person name="Ryu S."/>
            <person name="Song J.Y."/>
            <person name="Lee S.K."/>
        </authorList>
    </citation>
    <scope>NUCLEOTIDE SEQUENCE [LARGE SCALE GENOMIC DNA]</scope>
    <source>
        <tissue evidence="2">Muscle</tissue>
    </source>
</reference>
<sequence>MLSDKRGEVDGMENVEKGRRADGGERPKTSRRTKELNSQSEKAWQAKCNALEERFTEDLAA</sequence>
<gene>
    <name evidence="2" type="ORF">EYF80_026554</name>
</gene>
<accession>A0A4Z2HC57</accession>
<comment type="caution">
    <text evidence="2">The sequence shown here is derived from an EMBL/GenBank/DDBJ whole genome shotgun (WGS) entry which is preliminary data.</text>
</comment>
<feature type="region of interest" description="Disordered" evidence="1">
    <location>
        <begin position="1"/>
        <end position="42"/>
    </location>
</feature>
<evidence type="ECO:0000313" key="2">
    <source>
        <dbReference type="EMBL" id="TNN63211.1"/>
    </source>
</evidence>
<dbReference type="Proteomes" id="UP000314294">
    <property type="component" value="Unassembled WGS sequence"/>
</dbReference>
<organism evidence="2 3">
    <name type="scientific">Liparis tanakae</name>
    <name type="common">Tanaka's snailfish</name>
    <dbReference type="NCBI Taxonomy" id="230148"/>
    <lineage>
        <taxon>Eukaryota</taxon>
        <taxon>Metazoa</taxon>
        <taxon>Chordata</taxon>
        <taxon>Craniata</taxon>
        <taxon>Vertebrata</taxon>
        <taxon>Euteleostomi</taxon>
        <taxon>Actinopterygii</taxon>
        <taxon>Neopterygii</taxon>
        <taxon>Teleostei</taxon>
        <taxon>Neoteleostei</taxon>
        <taxon>Acanthomorphata</taxon>
        <taxon>Eupercaria</taxon>
        <taxon>Perciformes</taxon>
        <taxon>Cottioidei</taxon>
        <taxon>Cottales</taxon>
        <taxon>Liparidae</taxon>
        <taxon>Liparis</taxon>
    </lineage>
</organism>
<feature type="compositionally biased region" description="Basic and acidic residues" evidence="1">
    <location>
        <begin position="1"/>
        <end position="35"/>
    </location>
</feature>
<dbReference type="AlphaFoldDB" id="A0A4Z2HC57"/>
<name>A0A4Z2HC57_9TELE</name>
<dbReference type="EMBL" id="SRLO01000278">
    <property type="protein sequence ID" value="TNN63211.1"/>
    <property type="molecule type" value="Genomic_DNA"/>
</dbReference>
<proteinExistence type="predicted"/>
<evidence type="ECO:0000313" key="3">
    <source>
        <dbReference type="Proteomes" id="UP000314294"/>
    </source>
</evidence>
<evidence type="ECO:0000256" key="1">
    <source>
        <dbReference type="SAM" id="MobiDB-lite"/>
    </source>
</evidence>
<keyword evidence="3" id="KW-1185">Reference proteome</keyword>